<evidence type="ECO:0000256" key="1">
    <source>
        <dbReference type="ARBA" id="ARBA00006484"/>
    </source>
</evidence>
<dbReference type="AlphaFoldDB" id="A0A2C9D178"/>
<gene>
    <name evidence="4" type="primary">kduD_1</name>
    <name evidence="4" type="ORF">HDIA_0020</name>
</gene>
<dbReference type="SUPFAM" id="SSF51735">
    <property type="entry name" value="NAD(P)-binding Rossmann-fold domains"/>
    <property type="match status" value="1"/>
</dbReference>
<evidence type="ECO:0000313" key="5">
    <source>
        <dbReference type="Proteomes" id="UP000223606"/>
    </source>
</evidence>
<dbReference type="EMBL" id="LT960614">
    <property type="protein sequence ID" value="SON53561.1"/>
    <property type="molecule type" value="Genomic_DNA"/>
</dbReference>
<dbReference type="PANTHER" id="PTHR43639">
    <property type="entry name" value="OXIDOREDUCTASE, SHORT-CHAIN DEHYDROGENASE/REDUCTASE FAMILY (AFU_ORTHOLOGUE AFUA_5G02870)"/>
    <property type="match status" value="1"/>
</dbReference>
<organism evidence="4 5">
    <name type="scientific">Hartmannibacter diazotrophicus</name>
    <dbReference type="NCBI Taxonomy" id="1482074"/>
    <lineage>
        <taxon>Bacteria</taxon>
        <taxon>Pseudomonadati</taxon>
        <taxon>Pseudomonadota</taxon>
        <taxon>Alphaproteobacteria</taxon>
        <taxon>Hyphomicrobiales</taxon>
        <taxon>Pleomorphomonadaceae</taxon>
        <taxon>Hartmannibacter</taxon>
    </lineage>
</organism>
<dbReference type="PROSITE" id="PS00061">
    <property type="entry name" value="ADH_SHORT"/>
    <property type="match status" value="1"/>
</dbReference>
<proteinExistence type="inferred from homology"/>
<comment type="similarity">
    <text evidence="1">Belongs to the short-chain dehydrogenases/reductases (SDR) family.</text>
</comment>
<dbReference type="PRINTS" id="PR00080">
    <property type="entry name" value="SDRFAMILY"/>
</dbReference>
<dbReference type="CDD" id="cd05233">
    <property type="entry name" value="SDR_c"/>
    <property type="match status" value="1"/>
</dbReference>
<reference evidence="5" key="1">
    <citation type="submission" date="2017-09" db="EMBL/GenBank/DDBJ databases">
        <title>Genome sequence of Nannocystis excedens DSM 71.</title>
        <authorList>
            <person name="Blom J."/>
        </authorList>
    </citation>
    <scope>NUCLEOTIDE SEQUENCE [LARGE SCALE GENOMIC DNA]</scope>
    <source>
        <strain evidence="5">type strain: E19</strain>
    </source>
</reference>
<dbReference type="KEGG" id="hdi:HDIA_0020"/>
<dbReference type="Proteomes" id="UP000223606">
    <property type="component" value="Chromosome 1"/>
</dbReference>
<dbReference type="InterPro" id="IPR036291">
    <property type="entry name" value="NAD(P)-bd_dom_sf"/>
</dbReference>
<keyword evidence="5" id="KW-1185">Reference proteome</keyword>
<protein>
    <submittedName>
        <fullName evidence="4">2-dehydro-3-deoxy-D-gluconate 5-dehydrogenase</fullName>
        <ecNumber evidence="4">1.1.1.127</ecNumber>
    </submittedName>
</protein>
<sequence length="256" mass="27657">MSTSRASYPDLAGKTVFVTGGGSGIGAALVTAFARQGARVAFVDIAEEESRALVESIRQAGKGDALFLPCDLRDIAGLRRAIEEAGRQFGDISILLNNAANDERHQTLDVTPEEWDARMAINLKPQFFAAQAVLPQMIRLGSGSIVNFGSITWRLGQGGMAAYSTAKAGIHGLTRSLSRDFGPHRVRVNTLLPGWVMTERQLKFWVNPESLKEMEAGQCLPDRIDPQDIADMALFLGSDASSKCTAQEFVVDAGWS</sequence>
<dbReference type="InterPro" id="IPR057326">
    <property type="entry name" value="KR_dom"/>
</dbReference>
<dbReference type="Pfam" id="PF13561">
    <property type="entry name" value="adh_short_C2"/>
    <property type="match status" value="1"/>
</dbReference>
<name>A0A2C9D178_9HYPH</name>
<dbReference type="RefSeq" id="WP_099553241.1">
    <property type="nucleotide sequence ID" value="NZ_LT960614.1"/>
</dbReference>
<dbReference type="GO" id="GO:0047001">
    <property type="term" value="F:2-dehydro-3-deoxy-D-gluconate 5-dehydrogenase activity"/>
    <property type="evidence" value="ECO:0007669"/>
    <property type="project" value="UniProtKB-EC"/>
</dbReference>
<evidence type="ECO:0000313" key="4">
    <source>
        <dbReference type="EMBL" id="SON53561.1"/>
    </source>
</evidence>
<dbReference type="OrthoDB" id="9789398at2"/>
<dbReference type="PRINTS" id="PR00081">
    <property type="entry name" value="GDHRDH"/>
</dbReference>
<dbReference type="Gene3D" id="3.40.50.720">
    <property type="entry name" value="NAD(P)-binding Rossmann-like Domain"/>
    <property type="match status" value="1"/>
</dbReference>
<keyword evidence="2 4" id="KW-0560">Oxidoreductase</keyword>
<accession>A0A2C9D178</accession>
<dbReference type="InterPro" id="IPR002347">
    <property type="entry name" value="SDR_fam"/>
</dbReference>
<evidence type="ECO:0000256" key="2">
    <source>
        <dbReference type="ARBA" id="ARBA00023002"/>
    </source>
</evidence>
<dbReference type="SMART" id="SM00822">
    <property type="entry name" value="PKS_KR"/>
    <property type="match status" value="1"/>
</dbReference>
<dbReference type="PANTHER" id="PTHR43639:SF1">
    <property type="entry name" value="SHORT-CHAIN DEHYDROGENASE_REDUCTASE FAMILY PROTEIN"/>
    <property type="match status" value="1"/>
</dbReference>
<dbReference type="FunFam" id="3.40.50.720:FF:000084">
    <property type="entry name" value="Short-chain dehydrogenase reductase"/>
    <property type="match status" value="1"/>
</dbReference>
<evidence type="ECO:0000259" key="3">
    <source>
        <dbReference type="SMART" id="SM00822"/>
    </source>
</evidence>
<dbReference type="InterPro" id="IPR020904">
    <property type="entry name" value="Sc_DH/Rdtase_CS"/>
</dbReference>
<dbReference type="EC" id="1.1.1.127" evidence="4"/>
<feature type="domain" description="Ketoreductase" evidence="3">
    <location>
        <begin position="14"/>
        <end position="197"/>
    </location>
</feature>